<proteinExistence type="predicted"/>
<dbReference type="EMBL" id="BMNI01000002">
    <property type="protein sequence ID" value="GGO87388.1"/>
    <property type="molecule type" value="Genomic_DNA"/>
</dbReference>
<dbReference type="Gene3D" id="3.10.180.10">
    <property type="entry name" value="2,3-Dihydroxybiphenyl 1,2-Dioxygenase, domain 1"/>
    <property type="match status" value="1"/>
</dbReference>
<dbReference type="InterPro" id="IPR004360">
    <property type="entry name" value="Glyas_Fos-R_dOase_dom"/>
</dbReference>
<organism evidence="2 3">
    <name type="scientific">Nocardioides phosphati</name>
    <dbReference type="NCBI Taxonomy" id="1867775"/>
    <lineage>
        <taxon>Bacteria</taxon>
        <taxon>Bacillati</taxon>
        <taxon>Actinomycetota</taxon>
        <taxon>Actinomycetes</taxon>
        <taxon>Propionibacteriales</taxon>
        <taxon>Nocardioidaceae</taxon>
        <taxon>Nocardioides</taxon>
    </lineage>
</organism>
<sequence length="217" mass="22358">MDTLPPVTITIDQLQVGDDAGAWAAAGFAVADDTCHLGSVAVRLTGAAGPRGVRRWVLSGVTPEAVEEFVAAEGVATVVADAPPVPGTGAPHDLGVTQIDHLVLMTPNIARTTASLEALGLDVRRVRDAELAGSPVRQVFFRLGEVILEVIGAPTGEGEGPATFWGLTHTVGDIDAAAAYLGERCGRVKDAVQPGRRIATVRTRELGISVATALISA</sequence>
<keyword evidence="3" id="KW-1185">Reference proteome</keyword>
<dbReference type="InterPro" id="IPR029068">
    <property type="entry name" value="Glyas_Bleomycin-R_OHBP_Dase"/>
</dbReference>
<evidence type="ECO:0000313" key="2">
    <source>
        <dbReference type="EMBL" id="GGO87388.1"/>
    </source>
</evidence>
<reference evidence="3" key="1">
    <citation type="journal article" date="2019" name="Int. J. Syst. Evol. Microbiol.">
        <title>The Global Catalogue of Microorganisms (GCM) 10K type strain sequencing project: providing services to taxonomists for standard genome sequencing and annotation.</title>
        <authorList>
            <consortium name="The Broad Institute Genomics Platform"/>
            <consortium name="The Broad Institute Genome Sequencing Center for Infectious Disease"/>
            <person name="Wu L."/>
            <person name="Ma J."/>
        </authorList>
    </citation>
    <scope>NUCLEOTIDE SEQUENCE [LARGE SCALE GENOMIC DNA]</scope>
    <source>
        <strain evidence="3">CGMCC 4.7371</strain>
    </source>
</reference>
<dbReference type="SUPFAM" id="SSF54593">
    <property type="entry name" value="Glyoxalase/Bleomycin resistance protein/Dihydroxybiphenyl dioxygenase"/>
    <property type="match status" value="1"/>
</dbReference>
<accession>A0ABQ2N7L1</accession>
<evidence type="ECO:0000259" key="1">
    <source>
        <dbReference type="Pfam" id="PF00903"/>
    </source>
</evidence>
<protein>
    <recommendedName>
        <fullName evidence="1">Glyoxalase/fosfomycin resistance/dioxygenase domain-containing protein</fullName>
    </recommendedName>
</protein>
<name>A0ABQ2N7L1_9ACTN</name>
<dbReference type="Pfam" id="PF00903">
    <property type="entry name" value="Glyoxalase"/>
    <property type="match status" value="1"/>
</dbReference>
<comment type="caution">
    <text evidence="2">The sequence shown here is derived from an EMBL/GenBank/DDBJ whole genome shotgun (WGS) entry which is preliminary data.</text>
</comment>
<evidence type="ECO:0000313" key="3">
    <source>
        <dbReference type="Proteomes" id="UP000655410"/>
    </source>
</evidence>
<gene>
    <name evidence="2" type="ORF">GCM10011584_11880</name>
</gene>
<feature type="domain" description="Glyoxalase/fosfomycin resistance/dioxygenase" evidence="1">
    <location>
        <begin position="98"/>
        <end position="192"/>
    </location>
</feature>
<dbReference type="Proteomes" id="UP000655410">
    <property type="component" value="Unassembled WGS sequence"/>
</dbReference>